<name>A0A0R3U6M7_MESCO</name>
<feature type="transmembrane region" description="Helical" evidence="1">
    <location>
        <begin position="106"/>
        <end position="132"/>
    </location>
</feature>
<sequence length="282" mass="31008">MAKSHGGVNDEPKLRHQRKRPKRFAVGCYHTSAMLLIIGLVVALAGISSSYLFGIFVYDNRHPPLFHHISVHVGLFDIKGDITGNGSDGLVVPLEYPPILEELRWLIAKASAIIALLFGVLALSIHAFLLCCSRNREDKPWGTVATELFSCLITVIGLLVCLSLAESEIEGVHNHGDETLVRMLQANKLLAFSAQVDTLANQSGGEQDAPPPRPSAEVAEFNLVLSEPRRSFYVLIAADFVCLLAFLAMLVYFVRLSEREEQLRKQLQKAKVTKPASGRSPV</sequence>
<keyword evidence="1" id="KW-0812">Transmembrane</keyword>
<dbReference type="EMBL" id="UXSR01000398">
    <property type="protein sequence ID" value="VDD76439.1"/>
    <property type="molecule type" value="Genomic_DNA"/>
</dbReference>
<feature type="transmembrane region" description="Helical" evidence="1">
    <location>
        <begin position="144"/>
        <end position="165"/>
    </location>
</feature>
<keyword evidence="3" id="KW-1185">Reference proteome</keyword>
<feature type="transmembrane region" description="Helical" evidence="1">
    <location>
        <begin position="24"/>
        <end position="57"/>
    </location>
</feature>
<dbReference type="OrthoDB" id="6256092at2759"/>
<dbReference type="WBParaSite" id="MCU_008612-RA">
    <property type="protein sequence ID" value="MCU_008612-RA"/>
    <property type="gene ID" value="MCU_008612"/>
</dbReference>
<protein>
    <submittedName>
        <fullName evidence="4">Transmembrane protein</fullName>
    </submittedName>
</protein>
<accession>A0A0R3U6M7</accession>
<dbReference type="AlphaFoldDB" id="A0A0R3U6M7"/>
<evidence type="ECO:0000313" key="2">
    <source>
        <dbReference type="EMBL" id="VDD76439.1"/>
    </source>
</evidence>
<evidence type="ECO:0000313" key="3">
    <source>
        <dbReference type="Proteomes" id="UP000267029"/>
    </source>
</evidence>
<organism evidence="4">
    <name type="scientific">Mesocestoides corti</name>
    <name type="common">Flatworm</name>
    <dbReference type="NCBI Taxonomy" id="53468"/>
    <lineage>
        <taxon>Eukaryota</taxon>
        <taxon>Metazoa</taxon>
        <taxon>Spiralia</taxon>
        <taxon>Lophotrochozoa</taxon>
        <taxon>Platyhelminthes</taxon>
        <taxon>Cestoda</taxon>
        <taxon>Eucestoda</taxon>
        <taxon>Cyclophyllidea</taxon>
        <taxon>Mesocestoididae</taxon>
        <taxon>Mesocestoides</taxon>
    </lineage>
</organism>
<evidence type="ECO:0000313" key="4">
    <source>
        <dbReference type="WBParaSite" id="MCU_008612-RA"/>
    </source>
</evidence>
<feature type="transmembrane region" description="Helical" evidence="1">
    <location>
        <begin position="232"/>
        <end position="254"/>
    </location>
</feature>
<keyword evidence="1" id="KW-1133">Transmembrane helix</keyword>
<keyword evidence="1" id="KW-0472">Membrane</keyword>
<reference evidence="4" key="2">
    <citation type="submission" date="2019-11" db="UniProtKB">
        <authorList>
            <consortium name="WormBaseParasite"/>
        </authorList>
    </citation>
    <scope>IDENTIFICATION</scope>
</reference>
<evidence type="ECO:0000256" key="1">
    <source>
        <dbReference type="SAM" id="Phobius"/>
    </source>
</evidence>
<dbReference type="Proteomes" id="UP000267029">
    <property type="component" value="Unassembled WGS sequence"/>
</dbReference>
<proteinExistence type="predicted"/>
<gene>
    <name evidence="2" type="ORF">MCOS_LOCUS2442</name>
</gene>
<reference evidence="2 3" key="1">
    <citation type="submission" date="2018-10" db="EMBL/GenBank/DDBJ databases">
        <authorList>
            <consortium name="Pathogen Informatics"/>
        </authorList>
    </citation>
    <scope>NUCLEOTIDE SEQUENCE [LARGE SCALE GENOMIC DNA]</scope>
</reference>